<comment type="caution">
    <text evidence="2">The sequence shown here is derived from an EMBL/GenBank/DDBJ whole genome shotgun (WGS) entry which is preliminary data.</text>
</comment>
<evidence type="ECO:0000313" key="2">
    <source>
        <dbReference type="EMBL" id="HGZ60311.1"/>
    </source>
</evidence>
<accession>A0A7J3SL16</accession>
<dbReference type="Gene3D" id="1.10.10.10">
    <property type="entry name" value="Winged helix-like DNA-binding domain superfamily/Winged helix DNA-binding domain"/>
    <property type="match status" value="1"/>
</dbReference>
<protein>
    <submittedName>
        <fullName evidence="2">ArsR family transcriptional regulator</fullName>
    </submittedName>
</protein>
<reference evidence="2" key="1">
    <citation type="journal article" date="2020" name="mSystems">
        <title>Genome- and Community-Level Interaction Insights into Carbon Utilization and Element Cycling Functions of Hydrothermarchaeota in Hydrothermal Sediment.</title>
        <authorList>
            <person name="Zhou Z."/>
            <person name="Liu Y."/>
            <person name="Xu W."/>
            <person name="Pan J."/>
            <person name="Luo Z.H."/>
            <person name="Li M."/>
        </authorList>
    </citation>
    <scope>NUCLEOTIDE SEQUENCE [LARGE SCALE GENOMIC DNA]</scope>
    <source>
        <strain evidence="2">SpSt-885</strain>
    </source>
</reference>
<dbReference type="SUPFAM" id="SSF46785">
    <property type="entry name" value="Winged helix' DNA-binding domain"/>
    <property type="match status" value="1"/>
</dbReference>
<dbReference type="EMBL" id="DTLS01000106">
    <property type="protein sequence ID" value="HGZ60311.1"/>
    <property type="molecule type" value="Genomic_DNA"/>
</dbReference>
<dbReference type="GO" id="GO:0003700">
    <property type="term" value="F:DNA-binding transcription factor activity"/>
    <property type="evidence" value="ECO:0007669"/>
    <property type="project" value="InterPro"/>
</dbReference>
<name>A0A7J3SL16_9CREN</name>
<gene>
    <name evidence="2" type="ORF">ENW83_03790</name>
</gene>
<dbReference type="InterPro" id="IPR036390">
    <property type="entry name" value="WH_DNA-bd_sf"/>
</dbReference>
<proteinExistence type="predicted"/>
<dbReference type="Pfam" id="PF01022">
    <property type="entry name" value="HTH_5"/>
    <property type="match status" value="1"/>
</dbReference>
<dbReference type="SMART" id="SM00418">
    <property type="entry name" value="HTH_ARSR"/>
    <property type="match status" value="1"/>
</dbReference>
<dbReference type="InterPro" id="IPR036388">
    <property type="entry name" value="WH-like_DNA-bd_sf"/>
</dbReference>
<dbReference type="PROSITE" id="PS50987">
    <property type="entry name" value="HTH_ARSR_2"/>
    <property type="match status" value="1"/>
</dbReference>
<organism evidence="2">
    <name type="scientific">Fervidicoccus fontis</name>
    <dbReference type="NCBI Taxonomy" id="683846"/>
    <lineage>
        <taxon>Archaea</taxon>
        <taxon>Thermoproteota</taxon>
        <taxon>Thermoprotei</taxon>
        <taxon>Fervidicoccales</taxon>
        <taxon>Fervidicoccaceae</taxon>
        <taxon>Fervidicoccus</taxon>
    </lineage>
</organism>
<dbReference type="InterPro" id="IPR001845">
    <property type="entry name" value="HTH_ArsR_DNA-bd_dom"/>
</dbReference>
<evidence type="ECO:0000259" key="1">
    <source>
        <dbReference type="PROSITE" id="PS50987"/>
    </source>
</evidence>
<dbReference type="CDD" id="cd00090">
    <property type="entry name" value="HTH_ARSR"/>
    <property type="match status" value="1"/>
</dbReference>
<sequence length="112" mass="12522">METKKAEEENEIVGKPGIIEKDGTLYVSGDDYIVRVASALANSTRLYILKYIREHESDVGEIAELIKQSKANASAQIKKLEEAGLLRTTYKPGQRGVKKITLSNIRKIVIYI</sequence>
<feature type="domain" description="HTH arsR-type" evidence="1">
    <location>
        <begin position="25"/>
        <end position="112"/>
    </location>
</feature>
<dbReference type="AlphaFoldDB" id="A0A7J3SL16"/>
<dbReference type="InterPro" id="IPR011991">
    <property type="entry name" value="ArsR-like_HTH"/>
</dbReference>